<proteinExistence type="predicted"/>
<dbReference type="Proteomes" id="UP001140949">
    <property type="component" value="Unassembled WGS sequence"/>
</dbReference>
<keyword evidence="1" id="KW-1133">Transmembrane helix</keyword>
<dbReference type="EMBL" id="JANAVB010024994">
    <property type="protein sequence ID" value="KAJ6821733.1"/>
    <property type="molecule type" value="Genomic_DNA"/>
</dbReference>
<gene>
    <name evidence="2" type="ORF">M6B38_390865</name>
</gene>
<keyword evidence="1" id="KW-0812">Transmembrane</keyword>
<accession>A0AAX6FZW9</accession>
<evidence type="ECO:0000256" key="1">
    <source>
        <dbReference type="SAM" id="Phobius"/>
    </source>
</evidence>
<organism evidence="2 3">
    <name type="scientific">Iris pallida</name>
    <name type="common">Sweet iris</name>
    <dbReference type="NCBI Taxonomy" id="29817"/>
    <lineage>
        <taxon>Eukaryota</taxon>
        <taxon>Viridiplantae</taxon>
        <taxon>Streptophyta</taxon>
        <taxon>Embryophyta</taxon>
        <taxon>Tracheophyta</taxon>
        <taxon>Spermatophyta</taxon>
        <taxon>Magnoliopsida</taxon>
        <taxon>Liliopsida</taxon>
        <taxon>Asparagales</taxon>
        <taxon>Iridaceae</taxon>
        <taxon>Iridoideae</taxon>
        <taxon>Irideae</taxon>
        <taxon>Iris</taxon>
    </lineage>
</organism>
<reference evidence="2" key="2">
    <citation type="submission" date="2023-04" db="EMBL/GenBank/DDBJ databases">
        <authorList>
            <person name="Bruccoleri R.E."/>
            <person name="Oakeley E.J."/>
            <person name="Faust A.-M."/>
            <person name="Dessus-Babus S."/>
            <person name="Altorfer M."/>
            <person name="Burckhardt D."/>
            <person name="Oertli M."/>
            <person name="Naumann U."/>
            <person name="Petersen F."/>
            <person name="Wong J."/>
        </authorList>
    </citation>
    <scope>NUCLEOTIDE SEQUENCE</scope>
    <source>
        <strain evidence="2">GSM-AAB239-AS_SAM_17_03QT</strain>
        <tissue evidence="2">Leaf</tissue>
    </source>
</reference>
<keyword evidence="3" id="KW-1185">Reference proteome</keyword>
<name>A0AAX6FZW9_IRIPA</name>
<sequence length="147" mass="16598">MVQRLLLAMTLSCTPWSIASLSILQSQELPATQVVDLFSRQCISSRWSSLQYMSLLFIGMLVVISVRGFLTNLMKELKVNYPDFALVLEGNDDGLPQFSTIQCNLEVGSYIQDRAAEILQEMQTLSAFSFSPKIFFVQLMSNLFLII</sequence>
<protein>
    <submittedName>
        <fullName evidence="2">GPCR-type G protein COLD1 isoform X2</fullName>
    </submittedName>
</protein>
<keyword evidence="1" id="KW-0472">Membrane</keyword>
<dbReference type="AlphaFoldDB" id="A0AAX6FZW9"/>
<comment type="caution">
    <text evidence="2">The sequence shown here is derived from an EMBL/GenBank/DDBJ whole genome shotgun (WGS) entry which is preliminary data.</text>
</comment>
<reference evidence="2" key="1">
    <citation type="journal article" date="2023" name="GigaByte">
        <title>Genome assembly of the bearded iris, Iris pallida Lam.</title>
        <authorList>
            <person name="Bruccoleri R.E."/>
            <person name="Oakeley E.J."/>
            <person name="Faust A.M.E."/>
            <person name="Altorfer M."/>
            <person name="Dessus-Babus S."/>
            <person name="Burckhardt D."/>
            <person name="Oertli M."/>
            <person name="Naumann U."/>
            <person name="Petersen F."/>
            <person name="Wong J."/>
        </authorList>
    </citation>
    <scope>NUCLEOTIDE SEQUENCE</scope>
    <source>
        <strain evidence="2">GSM-AAB239-AS_SAM_17_03QT</strain>
    </source>
</reference>
<evidence type="ECO:0000313" key="3">
    <source>
        <dbReference type="Proteomes" id="UP001140949"/>
    </source>
</evidence>
<feature type="transmembrane region" description="Helical" evidence="1">
    <location>
        <begin position="50"/>
        <end position="70"/>
    </location>
</feature>
<evidence type="ECO:0000313" key="2">
    <source>
        <dbReference type="EMBL" id="KAJ6821733.1"/>
    </source>
</evidence>